<reference evidence="1 2" key="1">
    <citation type="journal article" date="2019" name="Int. J. Syst. Evol. Microbiol.">
        <title>The Global Catalogue of Microorganisms (GCM) 10K type strain sequencing project: providing services to taxonomists for standard genome sequencing and annotation.</title>
        <authorList>
            <consortium name="The Broad Institute Genomics Platform"/>
            <consortium name="The Broad Institute Genome Sequencing Center for Infectious Disease"/>
            <person name="Wu L."/>
            <person name="Ma J."/>
        </authorList>
    </citation>
    <scope>NUCLEOTIDE SEQUENCE [LARGE SCALE GENOMIC DNA]</scope>
    <source>
        <strain evidence="1 2">JCM 13319</strain>
    </source>
</reference>
<organism evidence="1 2">
    <name type="scientific">Brevibacterium picturae</name>
    <dbReference type="NCBI Taxonomy" id="260553"/>
    <lineage>
        <taxon>Bacteria</taxon>
        <taxon>Bacillati</taxon>
        <taxon>Actinomycetota</taxon>
        <taxon>Actinomycetes</taxon>
        <taxon>Micrococcales</taxon>
        <taxon>Brevibacteriaceae</taxon>
        <taxon>Brevibacterium</taxon>
    </lineage>
</organism>
<name>A0ABN2BP17_9MICO</name>
<accession>A0ABN2BP17</accession>
<evidence type="ECO:0000313" key="2">
    <source>
        <dbReference type="Proteomes" id="UP001501791"/>
    </source>
</evidence>
<dbReference type="EMBL" id="BAAALY010000006">
    <property type="protein sequence ID" value="GAA1544378.1"/>
    <property type="molecule type" value="Genomic_DNA"/>
</dbReference>
<sequence>MTDKLKNHRLAEFETARFAESSDGSTAATFGKLWRMTETGALYPTAVLAADARWSVVEEVASLPITRTLIQRMAEASAALAGNGCGPRSIRARVGR</sequence>
<dbReference type="RefSeq" id="WP_346035917.1">
    <property type="nucleotide sequence ID" value="NZ_BAAALY010000006.1"/>
</dbReference>
<proteinExistence type="predicted"/>
<gene>
    <name evidence="1" type="ORF">GCM10009691_18520</name>
</gene>
<evidence type="ECO:0000313" key="1">
    <source>
        <dbReference type="EMBL" id="GAA1544378.1"/>
    </source>
</evidence>
<dbReference type="Proteomes" id="UP001501791">
    <property type="component" value="Unassembled WGS sequence"/>
</dbReference>
<protein>
    <submittedName>
        <fullName evidence="1">Uncharacterized protein</fullName>
    </submittedName>
</protein>
<keyword evidence="2" id="KW-1185">Reference proteome</keyword>
<comment type="caution">
    <text evidence="1">The sequence shown here is derived from an EMBL/GenBank/DDBJ whole genome shotgun (WGS) entry which is preliminary data.</text>
</comment>